<dbReference type="InterPro" id="IPR003715">
    <property type="entry name" value="Poly_export_N"/>
</dbReference>
<reference evidence="5 6" key="1">
    <citation type="submission" date="2023-08" db="EMBL/GenBank/DDBJ databases">
        <title>Implementing the SeqCode for naming new Mesorhizobium species isolated from Vachellia karroo root nodules.</title>
        <authorList>
            <person name="Van Lill M."/>
        </authorList>
    </citation>
    <scope>NUCLEOTIDE SEQUENCE [LARGE SCALE GENOMIC DNA]</scope>
    <source>
        <strain evidence="5 6">VK4B</strain>
    </source>
</reference>
<name>A0ABU5ATE9_9HYPH</name>
<evidence type="ECO:0000256" key="1">
    <source>
        <dbReference type="SAM" id="Coils"/>
    </source>
</evidence>
<evidence type="ECO:0000313" key="5">
    <source>
        <dbReference type="EMBL" id="MDX8540577.1"/>
    </source>
</evidence>
<evidence type="ECO:0000313" key="6">
    <source>
        <dbReference type="Proteomes" id="UP001276564"/>
    </source>
</evidence>
<comment type="caution">
    <text evidence="5">The sequence shown here is derived from an EMBL/GenBank/DDBJ whole genome shotgun (WGS) entry which is preliminary data.</text>
</comment>
<evidence type="ECO:0000256" key="2">
    <source>
        <dbReference type="SAM" id="MobiDB-lite"/>
    </source>
</evidence>
<keyword evidence="1" id="KW-0175">Coiled coil</keyword>
<feature type="region of interest" description="Disordered" evidence="2">
    <location>
        <begin position="345"/>
        <end position="383"/>
    </location>
</feature>
<feature type="domain" description="Polysaccharide export protein N-terminal" evidence="4">
    <location>
        <begin position="20"/>
        <end position="103"/>
    </location>
</feature>
<accession>A0ABU5ATE9</accession>
<feature type="coiled-coil region" evidence="1">
    <location>
        <begin position="171"/>
        <end position="338"/>
    </location>
</feature>
<dbReference type="Pfam" id="PF02563">
    <property type="entry name" value="Poly_export"/>
    <property type="match status" value="1"/>
</dbReference>
<proteinExistence type="predicted"/>
<organism evidence="5 6">
    <name type="scientific">Mesorhizobium abyssinicae</name>
    <dbReference type="NCBI Taxonomy" id="1209958"/>
    <lineage>
        <taxon>Bacteria</taxon>
        <taxon>Pseudomonadati</taxon>
        <taxon>Pseudomonadota</taxon>
        <taxon>Alphaproteobacteria</taxon>
        <taxon>Hyphomicrobiales</taxon>
        <taxon>Phyllobacteriaceae</taxon>
        <taxon>Mesorhizobium</taxon>
    </lineage>
</organism>
<feature type="compositionally biased region" description="Basic and acidic residues" evidence="2">
    <location>
        <begin position="349"/>
        <end position="363"/>
    </location>
</feature>
<dbReference type="RefSeq" id="WP_245543652.1">
    <property type="nucleotide sequence ID" value="NZ_JAVIIP010000014.1"/>
</dbReference>
<dbReference type="EMBL" id="JAVIIP010000014">
    <property type="protein sequence ID" value="MDX8540577.1"/>
    <property type="molecule type" value="Genomic_DNA"/>
</dbReference>
<sequence>MSLIPLCLILLCSAPARGQSGTDDRLGPQDTVEVNVAGWGVFRAGVAGAELNGAFTIDAAGTLHLPVIGQVVAAGLRENDLAKLIDDRLQARSGFDVRPVTTVQRRRSRAAAPVDLEAAKNRSLQETNAPARTGQAAQAFAGEQHALVARADTGLPARVVADAPVLQGRAFEEQQKRAERLAGDLELAQSEVESLQEKAVLANRERAAALGAQQAAEASLAAARRALDEERQKVERLEGDLAAAHQSLDAVTARGKLAAAAQAVDIQGRQVAEAAAKRTEQALALERERADALALDLSAANQDRDAAKEEVARLSAALEQQRERAVGLARNLTAARNKIDVLKAPDAPRAQRVEPAPKARDADGAGPRLAGKRARSVRAPDEHEIRKVAARKSRQPVPVATIPLPAALLPTRAPLRSASGLW</sequence>
<protein>
    <submittedName>
        <fullName evidence="5">Polysaccharide biosynthesis/export family protein</fullName>
    </submittedName>
</protein>
<evidence type="ECO:0000259" key="4">
    <source>
        <dbReference type="Pfam" id="PF02563"/>
    </source>
</evidence>
<dbReference type="Proteomes" id="UP001276564">
    <property type="component" value="Unassembled WGS sequence"/>
</dbReference>
<gene>
    <name evidence="5" type="ORF">RFM23_23415</name>
</gene>
<feature type="chain" id="PRO_5047140987" evidence="3">
    <location>
        <begin position="19"/>
        <end position="422"/>
    </location>
</feature>
<dbReference type="Gene3D" id="3.30.1950.10">
    <property type="entry name" value="wza like domain"/>
    <property type="match status" value="1"/>
</dbReference>
<evidence type="ECO:0000256" key="3">
    <source>
        <dbReference type="SAM" id="SignalP"/>
    </source>
</evidence>
<keyword evidence="6" id="KW-1185">Reference proteome</keyword>
<feature type="signal peptide" evidence="3">
    <location>
        <begin position="1"/>
        <end position="18"/>
    </location>
</feature>
<keyword evidence="3" id="KW-0732">Signal</keyword>